<dbReference type="GeneID" id="11508329"/>
<dbReference type="KEGG" id="mtm:MYCTH_2053582"/>
<feature type="region of interest" description="Disordered" evidence="1">
    <location>
        <begin position="1"/>
        <end position="57"/>
    </location>
</feature>
<dbReference type="InParanoid" id="G2Q3W6"/>
<feature type="domain" description="Thioesterase" evidence="2">
    <location>
        <begin position="179"/>
        <end position="250"/>
    </location>
</feature>
<name>G2Q3W6_THET4</name>
<dbReference type="AlphaFoldDB" id="G2Q3W6"/>
<protein>
    <recommendedName>
        <fullName evidence="2">Thioesterase domain-containing protein</fullName>
    </recommendedName>
</protein>
<proteinExistence type="predicted"/>
<dbReference type="EMBL" id="CP003002">
    <property type="protein sequence ID" value="AEO55269.1"/>
    <property type="molecule type" value="Genomic_DNA"/>
</dbReference>
<dbReference type="eggNOG" id="ENOG502RP8F">
    <property type="taxonomic scope" value="Eukaryota"/>
</dbReference>
<reference evidence="3 4" key="1">
    <citation type="journal article" date="2011" name="Nat. Biotechnol.">
        <title>Comparative genomic analysis of the thermophilic biomass-degrading fungi Myceliophthora thermophila and Thielavia terrestris.</title>
        <authorList>
            <person name="Berka R.M."/>
            <person name="Grigoriev I.V."/>
            <person name="Otillar R."/>
            <person name="Salamov A."/>
            <person name="Grimwood J."/>
            <person name="Reid I."/>
            <person name="Ishmael N."/>
            <person name="John T."/>
            <person name="Darmond C."/>
            <person name="Moisan M.-C."/>
            <person name="Henrissat B."/>
            <person name="Coutinho P.M."/>
            <person name="Lombard V."/>
            <person name="Natvig D.O."/>
            <person name="Lindquist E."/>
            <person name="Schmutz J."/>
            <person name="Lucas S."/>
            <person name="Harris P."/>
            <person name="Powlowski J."/>
            <person name="Bellemare A."/>
            <person name="Taylor D."/>
            <person name="Butler G."/>
            <person name="de Vries R.P."/>
            <person name="Allijn I.E."/>
            <person name="van den Brink J."/>
            <person name="Ushinsky S."/>
            <person name="Storms R."/>
            <person name="Powell A.J."/>
            <person name="Paulsen I.T."/>
            <person name="Elbourne L.D.H."/>
            <person name="Baker S.E."/>
            <person name="Magnuson J."/>
            <person name="LaBoissiere S."/>
            <person name="Clutterbuck A.J."/>
            <person name="Martinez D."/>
            <person name="Wogulis M."/>
            <person name="de Leon A.L."/>
            <person name="Rey M.W."/>
            <person name="Tsang A."/>
        </authorList>
    </citation>
    <scope>NUCLEOTIDE SEQUENCE [LARGE SCALE GENOMIC DNA]</scope>
    <source>
        <strain evidence="4">ATCC 42464 / BCRC 31852 / DSM 1799</strain>
    </source>
</reference>
<evidence type="ECO:0000313" key="3">
    <source>
        <dbReference type="EMBL" id="AEO55269.1"/>
    </source>
</evidence>
<dbReference type="CDD" id="cd03443">
    <property type="entry name" value="PaaI_thioesterase"/>
    <property type="match status" value="1"/>
</dbReference>
<evidence type="ECO:0000259" key="2">
    <source>
        <dbReference type="Pfam" id="PF03061"/>
    </source>
</evidence>
<gene>
    <name evidence="3" type="ORF">MYCTH_2053582</name>
</gene>
<evidence type="ECO:0000313" key="4">
    <source>
        <dbReference type="Proteomes" id="UP000007322"/>
    </source>
</evidence>
<dbReference type="InterPro" id="IPR029069">
    <property type="entry name" value="HotDog_dom_sf"/>
</dbReference>
<dbReference type="InterPro" id="IPR006683">
    <property type="entry name" value="Thioestr_dom"/>
</dbReference>
<dbReference type="Gene3D" id="3.10.129.10">
    <property type="entry name" value="Hotdog Thioesterase"/>
    <property type="match status" value="1"/>
</dbReference>
<dbReference type="SUPFAM" id="SSF54637">
    <property type="entry name" value="Thioesterase/thiol ester dehydrase-isomerase"/>
    <property type="match status" value="1"/>
</dbReference>
<dbReference type="OMA" id="EYPDCIT"/>
<sequence length="251" mass="27102">MGTVGNNGRNKLEGRAGAEEGQHLHQEQKRSKQRQSAPIAQRCQKKKKQPAHSGLEDHNQHVADPLAHFLAIPWAARLLTGPATFGIVVPDRRPLASGDKRLVRSVLNGAGTVRACVTFFMKLPAHGEEKGNDESLLPLSRSTALLRSGGPRDGEDPERPFLLFNALLDLGEDLCGYKGMMHGGALAVILDETMCAAADNQTGCAFTATMSISFLRPVKLPGPVIVRSRVVKKQGRKIHVRGAIEDGEGQL</sequence>
<dbReference type="HOGENOM" id="CLU_052827_4_1_1"/>
<feature type="compositionally biased region" description="Basic and acidic residues" evidence="1">
    <location>
        <begin position="10"/>
        <end position="30"/>
    </location>
</feature>
<dbReference type="PANTHER" id="PTHR47260:SF3">
    <property type="entry name" value="THIOESTERASE FAMILY PROTEIN (AFU_ORTHOLOGUE AFUA_7G03960)"/>
    <property type="match status" value="1"/>
</dbReference>
<dbReference type="InterPro" id="IPR052061">
    <property type="entry name" value="PTE-AB_protein"/>
</dbReference>
<dbReference type="PANTHER" id="PTHR47260">
    <property type="entry name" value="UPF0644 PROTEIN PB2B4.06"/>
    <property type="match status" value="1"/>
</dbReference>
<organism evidence="3 4">
    <name type="scientific">Thermothelomyces thermophilus (strain ATCC 42464 / BCRC 31852 / DSM 1799)</name>
    <name type="common">Sporotrichum thermophile</name>
    <dbReference type="NCBI Taxonomy" id="573729"/>
    <lineage>
        <taxon>Eukaryota</taxon>
        <taxon>Fungi</taxon>
        <taxon>Dikarya</taxon>
        <taxon>Ascomycota</taxon>
        <taxon>Pezizomycotina</taxon>
        <taxon>Sordariomycetes</taxon>
        <taxon>Sordariomycetidae</taxon>
        <taxon>Sordariales</taxon>
        <taxon>Chaetomiaceae</taxon>
        <taxon>Thermothelomyces</taxon>
    </lineage>
</organism>
<dbReference type="RefSeq" id="XP_003660514.1">
    <property type="nucleotide sequence ID" value="XM_003660466.1"/>
</dbReference>
<dbReference type="OrthoDB" id="506431at2759"/>
<dbReference type="Pfam" id="PF03061">
    <property type="entry name" value="4HBT"/>
    <property type="match status" value="1"/>
</dbReference>
<keyword evidence="4" id="KW-1185">Reference proteome</keyword>
<evidence type="ECO:0000256" key="1">
    <source>
        <dbReference type="SAM" id="MobiDB-lite"/>
    </source>
</evidence>
<dbReference type="Proteomes" id="UP000007322">
    <property type="component" value="Chromosome 1"/>
</dbReference>
<dbReference type="VEuPathDB" id="FungiDB:MYCTH_2053582"/>
<accession>G2Q3W6</accession>